<name>A0A0N4YGA5_NIPBR</name>
<organism evidence="3">
    <name type="scientific">Nippostrongylus brasiliensis</name>
    <name type="common">Rat hookworm</name>
    <dbReference type="NCBI Taxonomy" id="27835"/>
    <lineage>
        <taxon>Eukaryota</taxon>
        <taxon>Metazoa</taxon>
        <taxon>Ecdysozoa</taxon>
        <taxon>Nematoda</taxon>
        <taxon>Chromadorea</taxon>
        <taxon>Rhabditida</taxon>
        <taxon>Rhabditina</taxon>
        <taxon>Rhabditomorpha</taxon>
        <taxon>Strongyloidea</taxon>
        <taxon>Heligmosomidae</taxon>
        <taxon>Nippostrongylus</taxon>
    </lineage>
</organism>
<keyword evidence="2" id="KW-1185">Reference proteome</keyword>
<dbReference type="AlphaFoldDB" id="A0A0N4YGA5"/>
<dbReference type="WBParaSite" id="NBR_0001583301-mRNA-1">
    <property type="protein sequence ID" value="NBR_0001583301-mRNA-1"/>
    <property type="gene ID" value="NBR_0001583301"/>
</dbReference>
<sequence length="94" mass="11562">MEQVMEYEEDEDVDEDVEEVKVEEAWEELRRRMWKRKRMGRMQWRRRRLWWKTGDLFGFLRTLPARERSCGGGNEGSQALLFLFFIFNLLTPDE</sequence>
<proteinExistence type="predicted"/>
<reference evidence="3" key="1">
    <citation type="submission" date="2017-02" db="UniProtKB">
        <authorList>
            <consortium name="WormBaseParasite"/>
        </authorList>
    </citation>
    <scope>IDENTIFICATION</scope>
</reference>
<evidence type="ECO:0000313" key="1">
    <source>
        <dbReference type="EMBL" id="VDL79428.1"/>
    </source>
</evidence>
<accession>A0A0N4YGA5</accession>
<protein>
    <submittedName>
        <fullName evidence="1 3">Uncharacterized protein</fullName>
    </submittedName>
</protein>
<gene>
    <name evidence="1" type="ORF">NBR_LOCUS15834</name>
</gene>
<reference evidence="1 2" key="2">
    <citation type="submission" date="2018-11" db="EMBL/GenBank/DDBJ databases">
        <authorList>
            <consortium name="Pathogen Informatics"/>
        </authorList>
    </citation>
    <scope>NUCLEOTIDE SEQUENCE [LARGE SCALE GENOMIC DNA]</scope>
</reference>
<dbReference type="Proteomes" id="UP000271162">
    <property type="component" value="Unassembled WGS sequence"/>
</dbReference>
<evidence type="ECO:0000313" key="3">
    <source>
        <dbReference type="WBParaSite" id="NBR_0001583301-mRNA-1"/>
    </source>
</evidence>
<dbReference type="EMBL" id="UYSL01021909">
    <property type="protein sequence ID" value="VDL79428.1"/>
    <property type="molecule type" value="Genomic_DNA"/>
</dbReference>
<evidence type="ECO:0000313" key="2">
    <source>
        <dbReference type="Proteomes" id="UP000271162"/>
    </source>
</evidence>